<feature type="domain" description="Inositol polyphosphate-related phosphatase" evidence="2">
    <location>
        <begin position="15"/>
        <end position="319"/>
    </location>
</feature>
<dbReference type="AlphaFoldDB" id="A0A9Q0RPM4"/>
<feature type="compositionally biased region" description="Low complexity" evidence="1">
    <location>
        <begin position="476"/>
        <end position="494"/>
    </location>
</feature>
<dbReference type="PANTHER" id="PTHR11200">
    <property type="entry name" value="INOSITOL 5-PHOSPHATASE"/>
    <property type="match status" value="1"/>
</dbReference>
<dbReference type="OMA" id="HLTPHDE"/>
<gene>
    <name evidence="3" type="ORF">RDWZM_000494</name>
</gene>
<comment type="caution">
    <text evidence="3">The sequence shown here is derived from an EMBL/GenBank/DDBJ whole genome shotgun (WGS) entry which is preliminary data.</text>
</comment>
<dbReference type="InterPro" id="IPR000300">
    <property type="entry name" value="IPPc"/>
</dbReference>
<evidence type="ECO:0000256" key="1">
    <source>
        <dbReference type="SAM" id="MobiDB-lite"/>
    </source>
</evidence>
<dbReference type="SUPFAM" id="SSF56219">
    <property type="entry name" value="DNase I-like"/>
    <property type="match status" value="1"/>
</dbReference>
<keyword evidence="4" id="KW-1185">Reference proteome</keyword>
<evidence type="ECO:0000259" key="2">
    <source>
        <dbReference type="SMART" id="SM00128"/>
    </source>
</evidence>
<dbReference type="PANTHER" id="PTHR11200:SF275">
    <property type="entry name" value="LD06095P"/>
    <property type="match status" value="1"/>
</dbReference>
<reference evidence="3" key="1">
    <citation type="submission" date="2022-12" db="EMBL/GenBank/DDBJ databases">
        <title>Genome assemblies of Blomia tropicalis.</title>
        <authorList>
            <person name="Cui Y."/>
        </authorList>
    </citation>
    <scope>NUCLEOTIDE SEQUENCE</scope>
    <source>
        <tissue evidence="3">Adult mites</tissue>
    </source>
</reference>
<organism evidence="3 4">
    <name type="scientific">Blomia tropicalis</name>
    <name type="common">Mite</name>
    <dbReference type="NCBI Taxonomy" id="40697"/>
    <lineage>
        <taxon>Eukaryota</taxon>
        <taxon>Metazoa</taxon>
        <taxon>Ecdysozoa</taxon>
        <taxon>Arthropoda</taxon>
        <taxon>Chelicerata</taxon>
        <taxon>Arachnida</taxon>
        <taxon>Acari</taxon>
        <taxon>Acariformes</taxon>
        <taxon>Sarcoptiformes</taxon>
        <taxon>Astigmata</taxon>
        <taxon>Glycyphagoidea</taxon>
        <taxon>Echimyopodidae</taxon>
        <taxon>Blomia</taxon>
    </lineage>
</organism>
<dbReference type="SMART" id="SM00128">
    <property type="entry name" value="IPPc"/>
    <property type="match status" value="1"/>
</dbReference>
<accession>A0A9Q0RPM4</accession>
<proteinExistence type="predicted"/>
<dbReference type="InterPro" id="IPR036691">
    <property type="entry name" value="Endo/exonu/phosph_ase_sf"/>
</dbReference>
<dbReference type="GO" id="GO:0004439">
    <property type="term" value="F:phosphatidylinositol-4,5-bisphosphate 5-phosphatase activity"/>
    <property type="evidence" value="ECO:0007669"/>
    <property type="project" value="TreeGrafter"/>
</dbReference>
<dbReference type="InterPro" id="IPR046985">
    <property type="entry name" value="IP5"/>
</dbReference>
<sequence length="599" mass="68865">MFETRESSSLNYDDDHFSIYLLTYNVNKKSPAQDIQGLLDIKRCGLHDMFVIALEELSHFTLISSDPYLKNFDILFSNYGYVRLRRDRYMITSLSIYVRRDRLNQYYDVLSDSVTTDTYYQKGGIGVRLRYRDVKFAFVAAHLAAHDDFYEKRIKDYWQIIDQLRFTDMGKDKVLDHDFAFFLGDLNFRINELSDKYVHDFISSAQGNTNLDTWLPLLKYDQLNIARTQKRAFSEFEEAPITFPPTFKFFPDTNNYNPKRKPAYTDRILFRNTLKNKVSNNEQWKVTIKMENYASIPEFLFSDHKPVRAIAKISLETFDIKMKTSRRRRMVRAPPEFMAKNIPIGIDVLKDNSLGPSVGANNMADNNDFDDSPSIEEQGLAFSRNFRIEFEPIQNWTIATNQTIYFRVIDIRTDKPVTAEIANLFNALSIWDWIDRPSSPTTSSSVLEEYVSSTTQLELSENSSRLIEKAGDDVSRSTSSSTISSSKTSSSYISCDENVEQTKQQNNEESSSKSEEQISSTSTTSSTTRSQTESFVSSSSQIDATTFSALFGESAPLFSSGQYILIYRRKNGDVLGLSQPFEINNHPGSDNDFERLEDS</sequence>
<dbReference type="Gene3D" id="3.60.10.10">
    <property type="entry name" value="Endonuclease/exonuclease/phosphatase"/>
    <property type="match status" value="1"/>
</dbReference>
<evidence type="ECO:0000313" key="3">
    <source>
        <dbReference type="EMBL" id="KAJ6221949.1"/>
    </source>
</evidence>
<dbReference type="GO" id="GO:0046856">
    <property type="term" value="P:phosphatidylinositol dephosphorylation"/>
    <property type="evidence" value="ECO:0007669"/>
    <property type="project" value="InterPro"/>
</dbReference>
<dbReference type="Proteomes" id="UP001142055">
    <property type="component" value="Chromosome 1"/>
</dbReference>
<name>A0A9Q0RPM4_BLOTA</name>
<dbReference type="EMBL" id="JAPWDV010000001">
    <property type="protein sequence ID" value="KAJ6221949.1"/>
    <property type="molecule type" value="Genomic_DNA"/>
</dbReference>
<feature type="region of interest" description="Disordered" evidence="1">
    <location>
        <begin position="468"/>
        <end position="538"/>
    </location>
</feature>
<dbReference type="Pfam" id="PF22669">
    <property type="entry name" value="Exo_endo_phos2"/>
    <property type="match status" value="1"/>
</dbReference>
<evidence type="ECO:0000313" key="4">
    <source>
        <dbReference type="Proteomes" id="UP001142055"/>
    </source>
</evidence>
<feature type="compositionally biased region" description="Low complexity" evidence="1">
    <location>
        <begin position="517"/>
        <end position="538"/>
    </location>
</feature>
<protein>
    <recommendedName>
        <fullName evidence="2">Inositol polyphosphate-related phosphatase domain-containing protein</fullName>
    </recommendedName>
</protein>